<dbReference type="RefSeq" id="WP_348529045.1">
    <property type="nucleotide sequence ID" value="NZ_FXBL01000004.1"/>
</dbReference>
<proteinExistence type="predicted"/>
<dbReference type="Proteomes" id="UP000193083">
    <property type="component" value="Unassembled WGS sequence"/>
</dbReference>
<organism evidence="2 3">
    <name type="scientific">Mesorhizobium australicum</name>
    <dbReference type="NCBI Taxonomy" id="536018"/>
    <lineage>
        <taxon>Bacteria</taxon>
        <taxon>Pseudomonadati</taxon>
        <taxon>Pseudomonadota</taxon>
        <taxon>Alphaproteobacteria</taxon>
        <taxon>Hyphomicrobiales</taxon>
        <taxon>Phyllobacteriaceae</taxon>
        <taxon>Mesorhizobium</taxon>
    </lineage>
</organism>
<dbReference type="AlphaFoldDB" id="A0A1X7PEH9"/>
<dbReference type="Pfam" id="PF05099">
    <property type="entry name" value="TerB"/>
    <property type="match status" value="1"/>
</dbReference>
<feature type="domain" description="Co-chaperone DjlA N-terminal" evidence="1">
    <location>
        <begin position="34"/>
        <end position="141"/>
    </location>
</feature>
<keyword evidence="3" id="KW-1185">Reference proteome</keyword>
<accession>A0A1X7PEH9</accession>
<dbReference type="InterPro" id="IPR007791">
    <property type="entry name" value="DjlA_N"/>
</dbReference>
<evidence type="ECO:0000313" key="3">
    <source>
        <dbReference type="Proteomes" id="UP000193083"/>
    </source>
</evidence>
<sequence length="144" mass="16122">MLMIAGLIEKVRVLFEGDPAVRRVADDPVLTAELMLLFRMVLADGEAAGPELEAFKRICRDGFGIGEESLKEVLKYLQDFGYENTTARSLGAFGELPLARRITLARHMTEIAKADEKLSAQEIDLLKRTVSLLHIDPRELVRPE</sequence>
<protein>
    <submittedName>
        <fullName evidence="2">Uncharacterized conserved protein, tellurite resistance protein B (TerB) family</fullName>
    </submittedName>
</protein>
<dbReference type="InterPro" id="IPR029024">
    <property type="entry name" value="TerB-like"/>
</dbReference>
<evidence type="ECO:0000259" key="1">
    <source>
        <dbReference type="Pfam" id="PF05099"/>
    </source>
</evidence>
<dbReference type="Gene3D" id="1.10.3680.10">
    <property type="entry name" value="TerB-like"/>
    <property type="match status" value="1"/>
</dbReference>
<reference evidence="2 3" key="1">
    <citation type="submission" date="2017-04" db="EMBL/GenBank/DDBJ databases">
        <authorList>
            <person name="Afonso C.L."/>
            <person name="Miller P.J."/>
            <person name="Scott M.A."/>
            <person name="Spackman E."/>
            <person name="Goraichik I."/>
            <person name="Dimitrov K.M."/>
            <person name="Suarez D.L."/>
            <person name="Swayne D.E."/>
        </authorList>
    </citation>
    <scope>NUCLEOTIDE SEQUENCE [LARGE SCALE GENOMIC DNA]</scope>
    <source>
        <strain evidence="2 3">B5P</strain>
    </source>
</reference>
<gene>
    <name evidence="2" type="ORF">SAMN02982922_4008</name>
</gene>
<dbReference type="SUPFAM" id="SSF158682">
    <property type="entry name" value="TerB-like"/>
    <property type="match status" value="1"/>
</dbReference>
<evidence type="ECO:0000313" key="2">
    <source>
        <dbReference type="EMBL" id="SMH49781.1"/>
    </source>
</evidence>
<dbReference type="EMBL" id="FXBL01000004">
    <property type="protein sequence ID" value="SMH49781.1"/>
    <property type="molecule type" value="Genomic_DNA"/>
</dbReference>
<name>A0A1X7PEH9_9HYPH</name>